<reference evidence="2 3" key="2">
    <citation type="journal article" date="2023" name="Mol. Biol. Evol.">
        <title>Genomics of Secondarily Temperate Adaptation in the Only Non-Antarctic Icefish.</title>
        <authorList>
            <person name="Rivera-Colon A.G."/>
            <person name="Rayamajhi N."/>
            <person name="Minhas B.F."/>
            <person name="Madrigal G."/>
            <person name="Bilyk K.T."/>
            <person name="Yoon V."/>
            <person name="Hune M."/>
            <person name="Gregory S."/>
            <person name="Cheng C.H.C."/>
            <person name="Catchen J.M."/>
        </authorList>
    </citation>
    <scope>NUCLEOTIDE SEQUENCE [LARGE SCALE GENOMIC DNA]</scope>
    <source>
        <strain evidence="2">JMC-PN-2008</strain>
    </source>
</reference>
<feature type="compositionally biased region" description="Basic residues" evidence="1">
    <location>
        <begin position="100"/>
        <end position="110"/>
    </location>
</feature>
<accession>A0AAN7XSR7</accession>
<comment type="caution">
    <text evidence="2">The sequence shown here is derived from an EMBL/GenBank/DDBJ whole genome shotgun (WGS) entry which is preliminary data.</text>
</comment>
<evidence type="ECO:0000313" key="2">
    <source>
        <dbReference type="EMBL" id="KAK5866271.1"/>
    </source>
</evidence>
<organism evidence="2 3">
    <name type="scientific">Eleginops maclovinus</name>
    <name type="common">Patagonian blennie</name>
    <name type="synonym">Eleginus maclovinus</name>
    <dbReference type="NCBI Taxonomy" id="56733"/>
    <lineage>
        <taxon>Eukaryota</taxon>
        <taxon>Metazoa</taxon>
        <taxon>Chordata</taxon>
        <taxon>Craniata</taxon>
        <taxon>Vertebrata</taxon>
        <taxon>Euteleostomi</taxon>
        <taxon>Actinopterygii</taxon>
        <taxon>Neopterygii</taxon>
        <taxon>Teleostei</taxon>
        <taxon>Neoteleostei</taxon>
        <taxon>Acanthomorphata</taxon>
        <taxon>Eupercaria</taxon>
        <taxon>Perciformes</taxon>
        <taxon>Notothenioidei</taxon>
        <taxon>Eleginopidae</taxon>
        <taxon>Eleginops</taxon>
    </lineage>
</organism>
<name>A0AAN7XSR7_ELEMC</name>
<sequence>MAENREDEGLKEEREGEQRQSDEVAEKQELKEVTAEAKEEEGQEQEKDREVNSNKLNLHPNAAEEQQELEGNLEPTSAPGLQSLTVDPKPQQVLEMVEKKQKRKRSKRQGRPTLLLKCYLLQHVSSLRRKATALR</sequence>
<feature type="region of interest" description="Disordered" evidence="1">
    <location>
        <begin position="1"/>
        <end position="110"/>
    </location>
</feature>
<dbReference type="EMBL" id="JAUZQC010000009">
    <property type="protein sequence ID" value="KAK5866271.1"/>
    <property type="molecule type" value="Genomic_DNA"/>
</dbReference>
<evidence type="ECO:0000256" key="1">
    <source>
        <dbReference type="SAM" id="MobiDB-lite"/>
    </source>
</evidence>
<evidence type="ECO:0000313" key="3">
    <source>
        <dbReference type="Proteomes" id="UP001346869"/>
    </source>
</evidence>
<gene>
    <name evidence="2" type="ORF">PBY51_020477</name>
</gene>
<feature type="compositionally biased region" description="Basic and acidic residues" evidence="1">
    <location>
        <begin position="7"/>
        <end position="37"/>
    </location>
</feature>
<dbReference type="Proteomes" id="UP001346869">
    <property type="component" value="Unassembled WGS sequence"/>
</dbReference>
<keyword evidence="3" id="KW-1185">Reference proteome</keyword>
<dbReference type="AlphaFoldDB" id="A0AAN7XSR7"/>
<reference evidence="2 3" key="1">
    <citation type="journal article" date="2023" name="Genes (Basel)">
        <title>Chromosome-Level Genome Assembly and Circadian Gene Repertoire of the Patagonia Blennie Eleginops maclovinus-The Closest Ancestral Proxy of Antarctic Cryonotothenioids.</title>
        <authorList>
            <person name="Cheng C.C."/>
            <person name="Rivera-Colon A.G."/>
            <person name="Minhas B.F."/>
            <person name="Wilson L."/>
            <person name="Rayamajhi N."/>
            <person name="Vargas-Chacoff L."/>
            <person name="Catchen J.M."/>
        </authorList>
    </citation>
    <scope>NUCLEOTIDE SEQUENCE [LARGE SCALE GENOMIC DNA]</scope>
    <source>
        <strain evidence="2">JMC-PN-2008</strain>
    </source>
</reference>
<protein>
    <submittedName>
        <fullName evidence="2">Uncharacterized protein</fullName>
    </submittedName>
</protein>
<proteinExistence type="predicted"/>